<sequence length="252" mass="28288">MAQKYWVPAIERVNGILNLIATQPSKLRLIDISKELEINKSTMYSLLNTLETLGWIVKEKGDTYSLGPSLGGLSAAYFRQFNILQSFYLESEKSIDRISENIQLGILDGGNVVYLAKKEGSSPLRLATYPGMKFPAYASAIGKAQLSKYDLEELKTLYPYELEAKTPYTLDNLDSLWEEMKTIKEKGYASESQEGAMGFYCIAAPVYNHANEIIAGVSFTMLENSWKEKQIAARDEIIDLAQRLSEHAGHIH</sequence>
<dbReference type="RefSeq" id="WP_244710129.1">
    <property type="nucleotide sequence ID" value="NZ_CP095073.1"/>
</dbReference>
<dbReference type="Pfam" id="PF09339">
    <property type="entry name" value="HTH_IclR"/>
    <property type="match status" value="1"/>
</dbReference>
<proteinExistence type="predicted"/>
<name>A0ABY4EQB1_9BACI</name>
<evidence type="ECO:0000256" key="1">
    <source>
        <dbReference type="ARBA" id="ARBA00023015"/>
    </source>
</evidence>
<dbReference type="PANTHER" id="PTHR30136:SF24">
    <property type="entry name" value="HTH-TYPE TRANSCRIPTIONAL REPRESSOR ALLR"/>
    <property type="match status" value="1"/>
</dbReference>
<dbReference type="SMART" id="SM00346">
    <property type="entry name" value="HTH_ICLR"/>
    <property type="match status" value="1"/>
</dbReference>
<evidence type="ECO:0000259" key="5">
    <source>
        <dbReference type="PROSITE" id="PS51078"/>
    </source>
</evidence>
<evidence type="ECO:0000313" key="7">
    <source>
        <dbReference type="Proteomes" id="UP000831787"/>
    </source>
</evidence>
<keyword evidence="2" id="KW-0238">DNA-binding</keyword>
<dbReference type="Pfam" id="PF01614">
    <property type="entry name" value="IclR_C"/>
    <property type="match status" value="1"/>
</dbReference>
<feature type="domain" description="IclR-ED" evidence="5">
    <location>
        <begin position="69"/>
        <end position="252"/>
    </location>
</feature>
<protein>
    <submittedName>
        <fullName evidence="6">IclR family transcriptional regulator</fullName>
    </submittedName>
</protein>
<dbReference type="EMBL" id="CP095073">
    <property type="protein sequence ID" value="UOQ44291.1"/>
    <property type="molecule type" value="Genomic_DNA"/>
</dbReference>
<evidence type="ECO:0000256" key="3">
    <source>
        <dbReference type="ARBA" id="ARBA00023163"/>
    </source>
</evidence>
<evidence type="ECO:0000256" key="2">
    <source>
        <dbReference type="ARBA" id="ARBA00023125"/>
    </source>
</evidence>
<dbReference type="PROSITE" id="PS51077">
    <property type="entry name" value="HTH_ICLR"/>
    <property type="match status" value="1"/>
</dbReference>
<feature type="domain" description="HTH iclR-type" evidence="4">
    <location>
        <begin position="7"/>
        <end position="68"/>
    </location>
</feature>
<dbReference type="Gene3D" id="1.10.10.10">
    <property type="entry name" value="Winged helix-like DNA-binding domain superfamily/Winged helix DNA-binding domain"/>
    <property type="match status" value="1"/>
</dbReference>
<dbReference type="InterPro" id="IPR050707">
    <property type="entry name" value="HTH_MetabolicPath_Reg"/>
</dbReference>
<keyword evidence="1" id="KW-0805">Transcription regulation</keyword>
<dbReference type="Proteomes" id="UP000831787">
    <property type="component" value="Chromosome"/>
</dbReference>
<dbReference type="SUPFAM" id="SSF55781">
    <property type="entry name" value="GAF domain-like"/>
    <property type="match status" value="1"/>
</dbReference>
<dbReference type="InterPro" id="IPR029016">
    <property type="entry name" value="GAF-like_dom_sf"/>
</dbReference>
<gene>
    <name evidence="6" type="ORF">MUN89_20980</name>
</gene>
<evidence type="ECO:0000259" key="4">
    <source>
        <dbReference type="PROSITE" id="PS51077"/>
    </source>
</evidence>
<keyword evidence="7" id="KW-1185">Reference proteome</keyword>
<dbReference type="InterPro" id="IPR036390">
    <property type="entry name" value="WH_DNA-bd_sf"/>
</dbReference>
<dbReference type="PROSITE" id="PS51078">
    <property type="entry name" value="ICLR_ED"/>
    <property type="match status" value="1"/>
</dbReference>
<dbReference type="InterPro" id="IPR014757">
    <property type="entry name" value="Tscrpt_reg_IclR_C"/>
</dbReference>
<dbReference type="InterPro" id="IPR036388">
    <property type="entry name" value="WH-like_DNA-bd_sf"/>
</dbReference>
<dbReference type="Gene3D" id="3.30.450.40">
    <property type="match status" value="1"/>
</dbReference>
<organism evidence="6 7">
    <name type="scientific">Halobacillus salinarum</name>
    <dbReference type="NCBI Taxonomy" id="2932257"/>
    <lineage>
        <taxon>Bacteria</taxon>
        <taxon>Bacillati</taxon>
        <taxon>Bacillota</taxon>
        <taxon>Bacilli</taxon>
        <taxon>Bacillales</taxon>
        <taxon>Bacillaceae</taxon>
        <taxon>Halobacillus</taxon>
    </lineage>
</organism>
<evidence type="ECO:0000313" key="6">
    <source>
        <dbReference type="EMBL" id="UOQ44291.1"/>
    </source>
</evidence>
<dbReference type="InterPro" id="IPR005471">
    <property type="entry name" value="Tscrpt_reg_IclR_N"/>
</dbReference>
<dbReference type="PANTHER" id="PTHR30136">
    <property type="entry name" value="HELIX-TURN-HELIX TRANSCRIPTIONAL REGULATOR, ICLR FAMILY"/>
    <property type="match status" value="1"/>
</dbReference>
<keyword evidence="3" id="KW-0804">Transcription</keyword>
<dbReference type="SUPFAM" id="SSF46785">
    <property type="entry name" value="Winged helix' DNA-binding domain"/>
    <property type="match status" value="1"/>
</dbReference>
<accession>A0ABY4EQB1</accession>
<reference evidence="6 7" key="1">
    <citation type="submission" date="2022-04" db="EMBL/GenBank/DDBJ databases">
        <title>Halobacillus sp. isolated from saltern.</title>
        <authorList>
            <person name="Won M."/>
            <person name="Lee C.-M."/>
            <person name="Woen H.-Y."/>
            <person name="Kwon S.-W."/>
        </authorList>
    </citation>
    <scope>NUCLEOTIDE SEQUENCE [LARGE SCALE GENOMIC DNA]</scope>
    <source>
        <strain evidence="6 7">SSBR10-3</strain>
    </source>
</reference>